<dbReference type="Gene3D" id="2.60.40.10">
    <property type="entry name" value="Immunoglobulins"/>
    <property type="match status" value="1"/>
</dbReference>
<dbReference type="OrthoDB" id="8947657at2759"/>
<dbReference type="InterPro" id="IPR013783">
    <property type="entry name" value="Ig-like_fold"/>
</dbReference>
<evidence type="ECO:0000313" key="1">
    <source>
        <dbReference type="EMBL" id="NXJ87119.1"/>
    </source>
</evidence>
<sequence>MGQTTVTQQEAKVLVQQREAFQTSCTYQTYSFNGLLWYQLKKGQAPQLISYQAASGSRPSGRFTTFLNT</sequence>
<reference evidence="1 2" key="1">
    <citation type="submission" date="2019-09" db="EMBL/GenBank/DDBJ databases">
        <title>Bird 10,000 Genomes (B10K) Project - Family phase.</title>
        <authorList>
            <person name="Zhang G."/>
        </authorList>
    </citation>
    <scope>NUCLEOTIDE SEQUENCE [LARGE SCALE GENOMIC DNA]</scope>
    <source>
        <strain evidence="1">B10K-DU-007-40</strain>
        <tissue evidence="1">Mixed tissue sample</tissue>
    </source>
</reference>
<dbReference type="EMBL" id="VXAG01004190">
    <property type="protein sequence ID" value="NXJ87119.1"/>
    <property type="molecule type" value="Genomic_DNA"/>
</dbReference>
<dbReference type="AlphaFoldDB" id="A0A7L0EVV1"/>
<keyword evidence="2" id="KW-1185">Reference proteome</keyword>
<gene>
    <name evidence="1" type="primary">Trav12_1</name>
    <name evidence="1" type="ORF">TROMEL_R04317</name>
</gene>
<dbReference type="SUPFAM" id="SSF48726">
    <property type="entry name" value="Immunoglobulin"/>
    <property type="match status" value="1"/>
</dbReference>
<evidence type="ECO:0000313" key="2">
    <source>
        <dbReference type="Proteomes" id="UP000550660"/>
    </source>
</evidence>
<proteinExistence type="predicted"/>
<comment type="caution">
    <text evidence="1">The sequence shown here is derived from an EMBL/GenBank/DDBJ whole genome shotgun (WGS) entry which is preliminary data.</text>
</comment>
<feature type="non-terminal residue" evidence="1">
    <location>
        <position position="69"/>
    </location>
</feature>
<accession>A0A7L0EVV1</accession>
<organism evidence="1 2">
    <name type="scientific">Trogon melanurus</name>
    <name type="common">Black-tailed trogon</name>
    <dbReference type="NCBI Taxonomy" id="56311"/>
    <lineage>
        <taxon>Eukaryota</taxon>
        <taxon>Metazoa</taxon>
        <taxon>Chordata</taxon>
        <taxon>Craniata</taxon>
        <taxon>Vertebrata</taxon>
        <taxon>Euteleostomi</taxon>
        <taxon>Archelosauria</taxon>
        <taxon>Archosauria</taxon>
        <taxon>Dinosauria</taxon>
        <taxon>Saurischia</taxon>
        <taxon>Theropoda</taxon>
        <taxon>Coelurosauria</taxon>
        <taxon>Aves</taxon>
        <taxon>Neognathae</taxon>
        <taxon>Neoaves</taxon>
        <taxon>Telluraves</taxon>
        <taxon>Coraciimorphae</taxon>
        <taxon>Trogoniformes</taxon>
        <taxon>Trogonidae</taxon>
        <taxon>Trogon</taxon>
    </lineage>
</organism>
<feature type="non-terminal residue" evidence="1">
    <location>
        <position position="1"/>
    </location>
</feature>
<name>A0A7L0EVV1_TROML</name>
<dbReference type="Proteomes" id="UP000550660">
    <property type="component" value="Unassembled WGS sequence"/>
</dbReference>
<dbReference type="InterPro" id="IPR036179">
    <property type="entry name" value="Ig-like_dom_sf"/>
</dbReference>
<protein>
    <submittedName>
        <fullName evidence="1">TVA12 protein</fullName>
    </submittedName>
</protein>